<dbReference type="Gene3D" id="3.40.190.10">
    <property type="entry name" value="Periplasmic binding protein-like II"/>
    <property type="match status" value="2"/>
</dbReference>
<gene>
    <name evidence="6" type="ordered locus">Marky_0593</name>
</gene>
<evidence type="ECO:0000256" key="1">
    <source>
        <dbReference type="ARBA" id="ARBA00008725"/>
    </source>
</evidence>
<dbReference type="OrthoDB" id="9790048at2"/>
<evidence type="ECO:0000259" key="5">
    <source>
        <dbReference type="Pfam" id="PF12849"/>
    </source>
</evidence>
<dbReference type="STRING" id="869210.Marky_0593"/>
<keyword evidence="3 4" id="KW-0732">Signal</keyword>
<reference evidence="6 7" key="1">
    <citation type="journal article" date="2012" name="Stand. Genomic Sci.">
        <title>Complete genome sequence of the aerobic, heterotroph Marinithermus hydrothermalis type strain (T1(T)) from a deep-sea hydrothermal vent chimney.</title>
        <authorList>
            <person name="Copeland A."/>
            <person name="Gu W."/>
            <person name="Yasawong M."/>
            <person name="Lapidus A."/>
            <person name="Lucas S."/>
            <person name="Deshpande S."/>
            <person name="Pagani I."/>
            <person name="Tapia R."/>
            <person name="Cheng J.F."/>
            <person name="Goodwin L.A."/>
            <person name="Pitluck S."/>
            <person name="Liolios K."/>
            <person name="Ivanova N."/>
            <person name="Mavromatis K."/>
            <person name="Mikhailova N."/>
            <person name="Pati A."/>
            <person name="Chen A."/>
            <person name="Palaniappan K."/>
            <person name="Land M."/>
            <person name="Pan C."/>
            <person name="Brambilla E.M."/>
            <person name="Rohde M."/>
            <person name="Tindall B.J."/>
            <person name="Sikorski J."/>
            <person name="Goker M."/>
            <person name="Detter J.C."/>
            <person name="Bristow J."/>
            <person name="Eisen J.A."/>
            <person name="Markowitz V."/>
            <person name="Hugenholtz P."/>
            <person name="Kyrpides N.C."/>
            <person name="Klenk H.P."/>
            <person name="Woyke T."/>
        </authorList>
    </citation>
    <scope>NUCLEOTIDE SEQUENCE [LARGE SCALE GENOMIC DNA]</scope>
    <source>
        <strain evidence="7">DSM 14884 / JCM 11576 / T1</strain>
    </source>
</reference>
<feature type="domain" description="PBP" evidence="5">
    <location>
        <begin position="17"/>
        <end position="268"/>
    </location>
</feature>
<dbReference type="PANTHER" id="PTHR30570">
    <property type="entry name" value="PERIPLASMIC PHOSPHATE BINDING COMPONENT OF PHOSPHATE ABC TRANSPORTER"/>
    <property type="match status" value="1"/>
</dbReference>
<dbReference type="FunFam" id="3.40.190.10:FF:000055">
    <property type="entry name" value="Phosphate ABC transporter, phosphate-binding protein"/>
    <property type="match status" value="1"/>
</dbReference>
<name>F2NNW9_MARHT</name>
<keyword evidence="7" id="KW-1185">Reference proteome</keyword>
<protein>
    <recommendedName>
        <fullName evidence="4">Phosphate-binding protein</fullName>
    </recommendedName>
</protein>
<proteinExistence type="inferred from homology"/>
<keyword evidence="4" id="KW-0592">Phosphate transport</keyword>
<dbReference type="InterPro" id="IPR011862">
    <property type="entry name" value="Phos-bd"/>
</dbReference>
<evidence type="ECO:0000256" key="4">
    <source>
        <dbReference type="RuleBase" id="RU367119"/>
    </source>
</evidence>
<evidence type="ECO:0000256" key="3">
    <source>
        <dbReference type="ARBA" id="ARBA00022729"/>
    </source>
</evidence>
<dbReference type="InterPro" id="IPR050811">
    <property type="entry name" value="Phosphate_ABC_transporter"/>
</dbReference>
<feature type="signal peptide" evidence="4">
    <location>
        <begin position="1"/>
        <end position="18"/>
    </location>
</feature>
<dbReference type="InterPro" id="IPR024370">
    <property type="entry name" value="PBP_domain"/>
</dbReference>
<dbReference type="AlphaFoldDB" id="F2NNW9"/>
<dbReference type="GO" id="GO:0042301">
    <property type="term" value="F:phosphate ion binding"/>
    <property type="evidence" value="ECO:0007669"/>
    <property type="project" value="UniProtKB-UniRule"/>
</dbReference>
<dbReference type="PANTHER" id="PTHR30570:SF1">
    <property type="entry name" value="PHOSPHATE-BINDING PROTEIN PSTS"/>
    <property type="match status" value="1"/>
</dbReference>
<dbReference type="NCBIfam" id="TIGR02136">
    <property type="entry name" value="ptsS_2"/>
    <property type="match status" value="1"/>
</dbReference>
<dbReference type="RefSeq" id="WP_013703395.1">
    <property type="nucleotide sequence ID" value="NC_015387.1"/>
</dbReference>
<evidence type="ECO:0000313" key="6">
    <source>
        <dbReference type="EMBL" id="AEB11343.1"/>
    </source>
</evidence>
<evidence type="ECO:0000313" key="7">
    <source>
        <dbReference type="Proteomes" id="UP000007030"/>
    </source>
</evidence>
<dbReference type="KEGG" id="mhd:Marky_0593"/>
<accession>F2NNW9</accession>
<dbReference type="eggNOG" id="COG0226">
    <property type="taxonomic scope" value="Bacteria"/>
</dbReference>
<evidence type="ECO:0000256" key="2">
    <source>
        <dbReference type="ARBA" id="ARBA00022448"/>
    </source>
</evidence>
<dbReference type="GO" id="GO:0006817">
    <property type="term" value="P:phosphate ion transport"/>
    <property type="evidence" value="ECO:0007669"/>
    <property type="project" value="UniProtKB-UniRule"/>
</dbReference>
<feature type="chain" id="PRO_5027153704" description="Phosphate-binding protein" evidence="4">
    <location>
        <begin position="19"/>
        <end position="319"/>
    </location>
</feature>
<dbReference type="SUPFAM" id="SSF53850">
    <property type="entry name" value="Periplasmic binding protein-like II"/>
    <property type="match status" value="1"/>
</dbReference>
<dbReference type="Proteomes" id="UP000007030">
    <property type="component" value="Chromosome"/>
</dbReference>
<comment type="similarity">
    <text evidence="1 4">Belongs to the PstS family.</text>
</comment>
<dbReference type="Pfam" id="PF12849">
    <property type="entry name" value="PBP_like_2"/>
    <property type="match status" value="1"/>
</dbReference>
<dbReference type="CDD" id="cd13654">
    <property type="entry name" value="PBP2_phosphate_like_2"/>
    <property type="match status" value="1"/>
</dbReference>
<comment type="function">
    <text evidence="4">Involved in the system for phosphate transport across the cytoplasmic membrane.</text>
</comment>
<sequence>MRNLAIPVALVLMSGALAQGDIRVDGSSTVYPITLAIAEEFAIENPKARVTVAFSGTGGGFKKFCAGETDINDASRPIKQSEIEMCRENGVEFIEIPVAFDGVTVVVNRENTFAECLSVEELRRIWEPNSTVRYWSDVRPEWPKEEIVLYGPGTDSGTFDYFTEAVVGETGAIRTDYFPSEDDNVLVAGVEGSPYAMGFFGYAYYVEEADRLNAIAIDNGQGCVAPTEETINNGTYAPLSRPLFIYVRKDALGHNPLLVEFVRFYLSEDAREFIADTGYVPLPDEAYELALERFEQRVTGSLFNQAELGKGVLEILRGE</sequence>
<keyword evidence="2 4" id="KW-0813">Transport</keyword>
<organism evidence="6 7">
    <name type="scientific">Marinithermus hydrothermalis (strain DSM 14884 / JCM 11576 / T1)</name>
    <dbReference type="NCBI Taxonomy" id="869210"/>
    <lineage>
        <taxon>Bacteria</taxon>
        <taxon>Thermotogati</taxon>
        <taxon>Deinococcota</taxon>
        <taxon>Deinococci</taxon>
        <taxon>Thermales</taxon>
        <taxon>Thermaceae</taxon>
        <taxon>Marinithermus</taxon>
    </lineage>
</organism>
<dbReference type="HOGENOM" id="CLU_026228_1_0_0"/>
<dbReference type="EMBL" id="CP002630">
    <property type="protein sequence ID" value="AEB11343.1"/>
    <property type="molecule type" value="Genomic_DNA"/>
</dbReference>